<keyword evidence="2" id="KW-1185">Reference proteome</keyword>
<protein>
    <submittedName>
        <fullName evidence="1">Uncharacterized protein</fullName>
    </submittedName>
</protein>
<evidence type="ECO:0000313" key="2">
    <source>
        <dbReference type="Proteomes" id="UP000003598"/>
    </source>
</evidence>
<dbReference type="EMBL" id="AFFY01000026">
    <property type="protein sequence ID" value="EHG99976.1"/>
    <property type="molecule type" value="Genomic_DNA"/>
</dbReference>
<accession>G5SS10</accession>
<comment type="caution">
    <text evidence="1">The sequence shown here is derived from an EMBL/GenBank/DDBJ whole genome shotgun (WGS) entry which is preliminary data.</text>
</comment>
<proteinExistence type="predicted"/>
<organism evidence="1 2">
    <name type="scientific">Paraprevotella clara YIT 11840</name>
    <dbReference type="NCBI Taxonomy" id="762968"/>
    <lineage>
        <taxon>Bacteria</taxon>
        <taxon>Pseudomonadati</taxon>
        <taxon>Bacteroidota</taxon>
        <taxon>Bacteroidia</taxon>
        <taxon>Bacteroidales</taxon>
        <taxon>Prevotellaceae</taxon>
        <taxon>Paraprevotella</taxon>
    </lineage>
</organism>
<dbReference type="HOGENOM" id="CLU_2772153_0_0_10"/>
<dbReference type="AlphaFoldDB" id="G5SS10"/>
<evidence type="ECO:0000313" key="1">
    <source>
        <dbReference type="EMBL" id="EHG99976.1"/>
    </source>
</evidence>
<gene>
    <name evidence="1" type="ORF">HMPREF9441_02159</name>
</gene>
<dbReference type="Proteomes" id="UP000003598">
    <property type="component" value="Unassembled WGS sequence"/>
</dbReference>
<sequence>MDDNDFFVPKLLAPATVKHIHKGFFIKQAFLPQQMNQHLIWRMQKKPPAVLMECRRALAFSDRYLPKIL</sequence>
<name>G5SS10_9BACT</name>
<reference evidence="1 2" key="1">
    <citation type="submission" date="2011-03" db="EMBL/GenBank/DDBJ databases">
        <authorList>
            <person name="Weinstock G."/>
            <person name="Sodergren E."/>
            <person name="Clifton S."/>
            <person name="Fulton L."/>
            <person name="Fulton B."/>
            <person name="Courtney L."/>
            <person name="Fronick C."/>
            <person name="Harrison M."/>
            <person name="Strong C."/>
            <person name="Farmer C."/>
            <person name="Delahaunty K."/>
            <person name="Markovic C."/>
            <person name="Hall O."/>
            <person name="Minx P."/>
            <person name="Tomlinson C."/>
            <person name="Mitreva M."/>
            <person name="Hou S."/>
            <person name="Chen J."/>
            <person name="Wollam A."/>
            <person name="Pepin K.H."/>
            <person name="Johnson M."/>
            <person name="Bhonagiri V."/>
            <person name="Zhang X."/>
            <person name="Suruliraj S."/>
            <person name="Warren W."/>
            <person name="Chinwalla A."/>
            <person name="Mardis E.R."/>
            <person name="Wilson R.K."/>
        </authorList>
    </citation>
    <scope>NUCLEOTIDE SEQUENCE [LARGE SCALE GENOMIC DNA]</scope>
    <source>
        <strain evidence="1 2">YIT 11840</strain>
    </source>
</reference>